<dbReference type="Pfam" id="PF03110">
    <property type="entry name" value="SBP"/>
    <property type="match status" value="1"/>
</dbReference>
<dbReference type="AlphaFoldDB" id="A0AAD7LGI0"/>
<evidence type="ECO:0000256" key="9">
    <source>
        <dbReference type="PROSITE-ProRule" id="PRU00470"/>
    </source>
</evidence>
<sequence>MEWNGRSLSHWDWEYQYLLNAKATENLKLQQTDWGCGADREINFGSFYQSGGSGGYGSELTLASSAKSSKSASINSSSIGESKTPMFIFEGSEEDCNVKKEVSKEVATRTYSTTEPSGSGEPLLSLKLGKRLCFEDVCPGSDTKTSSLSVIPSSSLTAAAKKCKSNSLSSLPTRCQVEGCNLDLSSAKDYHRKHRVCESHSKSPKVVVDGLERRFCQQCSRFHGLSEFDEKKRSCRRRLSDHNARRRKPHQEAVRLNTPTLSSSLYDGRQQVNQLAYSSGCGSLTWQDVYGTKFTQTKEFLVKPAKAGGNNGWLHFSTSELPNGIPMLCDASGGPPTSKGTIAKPINPGIVDLMITSDLKKTTQEFHRALSLLSTDSWSSCETKSNSLEHPNHTETAIAQPLMHTTMQSMPLASSEYWKTNKQPIDSRDCILNLDSDDSSRLQDNQLHFRAPYAFQL</sequence>
<dbReference type="InterPro" id="IPR004333">
    <property type="entry name" value="SBP_dom"/>
</dbReference>
<comment type="subcellular location">
    <subcellularLocation>
        <location evidence="1">Nucleus</location>
    </subcellularLocation>
</comment>
<keyword evidence="7" id="KW-0804">Transcription</keyword>
<dbReference type="SUPFAM" id="SSF103612">
    <property type="entry name" value="SBT domain"/>
    <property type="match status" value="1"/>
</dbReference>
<evidence type="ECO:0000313" key="11">
    <source>
        <dbReference type="EMBL" id="KAJ7957547.1"/>
    </source>
</evidence>
<name>A0AAD7LGI0_QUISA</name>
<feature type="domain" description="SBP-type" evidence="10">
    <location>
        <begin position="172"/>
        <end position="249"/>
    </location>
</feature>
<keyword evidence="5" id="KW-0805">Transcription regulation</keyword>
<evidence type="ECO:0000256" key="4">
    <source>
        <dbReference type="ARBA" id="ARBA00022833"/>
    </source>
</evidence>
<evidence type="ECO:0000256" key="7">
    <source>
        <dbReference type="ARBA" id="ARBA00023163"/>
    </source>
</evidence>
<dbReference type="PROSITE" id="PS51141">
    <property type="entry name" value="ZF_SBP"/>
    <property type="match status" value="1"/>
</dbReference>
<dbReference type="PANTHER" id="PTHR31251:SF74">
    <property type="entry name" value="SQUAMOSA PROMOTER-BINDING-LIKE PROTEIN 2"/>
    <property type="match status" value="1"/>
</dbReference>
<comment type="caution">
    <text evidence="11">The sequence shown here is derived from an EMBL/GenBank/DDBJ whole genome shotgun (WGS) entry which is preliminary data.</text>
</comment>
<dbReference type="Gene3D" id="4.10.1100.10">
    <property type="entry name" value="Transcription factor, SBP-box domain"/>
    <property type="match status" value="1"/>
</dbReference>
<dbReference type="InterPro" id="IPR036893">
    <property type="entry name" value="SBP_sf"/>
</dbReference>
<dbReference type="FunFam" id="4.10.1100.10:FF:000001">
    <property type="entry name" value="Squamosa promoter-binding-like protein 14"/>
    <property type="match status" value="1"/>
</dbReference>
<evidence type="ECO:0000256" key="5">
    <source>
        <dbReference type="ARBA" id="ARBA00023015"/>
    </source>
</evidence>
<evidence type="ECO:0000256" key="2">
    <source>
        <dbReference type="ARBA" id="ARBA00022723"/>
    </source>
</evidence>
<evidence type="ECO:0000256" key="1">
    <source>
        <dbReference type="ARBA" id="ARBA00004123"/>
    </source>
</evidence>
<gene>
    <name evidence="11" type="ORF">O6P43_023841</name>
</gene>
<dbReference type="GO" id="GO:0003677">
    <property type="term" value="F:DNA binding"/>
    <property type="evidence" value="ECO:0007669"/>
    <property type="project" value="UniProtKB-KW"/>
</dbReference>
<proteinExistence type="predicted"/>
<keyword evidence="12" id="KW-1185">Reference proteome</keyword>
<dbReference type="PANTHER" id="PTHR31251">
    <property type="entry name" value="SQUAMOSA PROMOTER-BINDING-LIKE PROTEIN 4"/>
    <property type="match status" value="1"/>
</dbReference>
<keyword evidence="2" id="KW-0479">Metal-binding</keyword>
<organism evidence="11 12">
    <name type="scientific">Quillaja saponaria</name>
    <name type="common">Soap bark tree</name>
    <dbReference type="NCBI Taxonomy" id="32244"/>
    <lineage>
        <taxon>Eukaryota</taxon>
        <taxon>Viridiplantae</taxon>
        <taxon>Streptophyta</taxon>
        <taxon>Embryophyta</taxon>
        <taxon>Tracheophyta</taxon>
        <taxon>Spermatophyta</taxon>
        <taxon>Magnoliopsida</taxon>
        <taxon>eudicotyledons</taxon>
        <taxon>Gunneridae</taxon>
        <taxon>Pentapetalae</taxon>
        <taxon>rosids</taxon>
        <taxon>fabids</taxon>
        <taxon>Fabales</taxon>
        <taxon>Quillajaceae</taxon>
        <taxon>Quillaja</taxon>
    </lineage>
</organism>
<dbReference type="InterPro" id="IPR044817">
    <property type="entry name" value="SBP-like"/>
</dbReference>
<accession>A0AAD7LGI0</accession>
<dbReference type="GO" id="GO:0008270">
    <property type="term" value="F:zinc ion binding"/>
    <property type="evidence" value="ECO:0007669"/>
    <property type="project" value="UniProtKB-KW"/>
</dbReference>
<dbReference type="Proteomes" id="UP001163823">
    <property type="component" value="Chromosome 9"/>
</dbReference>
<evidence type="ECO:0000259" key="10">
    <source>
        <dbReference type="PROSITE" id="PS51141"/>
    </source>
</evidence>
<evidence type="ECO:0000313" key="12">
    <source>
        <dbReference type="Proteomes" id="UP001163823"/>
    </source>
</evidence>
<keyword evidence="4" id="KW-0862">Zinc</keyword>
<keyword evidence="8" id="KW-0539">Nucleus</keyword>
<evidence type="ECO:0000256" key="8">
    <source>
        <dbReference type="ARBA" id="ARBA00023242"/>
    </source>
</evidence>
<dbReference type="GO" id="GO:0005634">
    <property type="term" value="C:nucleus"/>
    <property type="evidence" value="ECO:0007669"/>
    <property type="project" value="UniProtKB-SubCell"/>
</dbReference>
<protein>
    <submittedName>
        <fullName evidence="11">Squamosa promoter-binding-like protein</fullName>
    </submittedName>
</protein>
<dbReference type="KEGG" id="qsa:O6P43_023841"/>
<reference evidence="11" key="1">
    <citation type="journal article" date="2023" name="Science">
        <title>Elucidation of the pathway for biosynthesis of saponin adjuvants from the soapbark tree.</title>
        <authorList>
            <person name="Reed J."/>
            <person name="Orme A."/>
            <person name="El-Demerdash A."/>
            <person name="Owen C."/>
            <person name="Martin L.B.B."/>
            <person name="Misra R.C."/>
            <person name="Kikuchi S."/>
            <person name="Rejzek M."/>
            <person name="Martin A.C."/>
            <person name="Harkess A."/>
            <person name="Leebens-Mack J."/>
            <person name="Louveau T."/>
            <person name="Stephenson M.J."/>
            <person name="Osbourn A."/>
        </authorList>
    </citation>
    <scope>NUCLEOTIDE SEQUENCE</scope>
    <source>
        <strain evidence="11">S10</strain>
    </source>
</reference>
<evidence type="ECO:0000256" key="6">
    <source>
        <dbReference type="ARBA" id="ARBA00023125"/>
    </source>
</evidence>
<keyword evidence="6" id="KW-0238">DNA-binding</keyword>
<keyword evidence="3 9" id="KW-0863">Zinc-finger</keyword>
<evidence type="ECO:0000256" key="3">
    <source>
        <dbReference type="ARBA" id="ARBA00022771"/>
    </source>
</evidence>
<dbReference type="EMBL" id="JARAOO010000009">
    <property type="protein sequence ID" value="KAJ7957547.1"/>
    <property type="molecule type" value="Genomic_DNA"/>
</dbReference>